<keyword evidence="5" id="KW-0496">Mitochondrion</keyword>
<evidence type="ECO:0000256" key="3">
    <source>
        <dbReference type="ARBA" id="ARBA00004370"/>
    </source>
</evidence>
<name>B6QBM1_TALMQ</name>
<dbReference type="GO" id="GO:0016020">
    <property type="term" value="C:membrane"/>
    <property type="evidence" value="ECO:0007669"/>
    <property type="project" value="UniProtKB-SubCell"/>
</dbReference>
<proteinExistence type="predicted"/>
<keyword evidence="6" id="KW-0472">Membrane</keyword>
<reference evidence="8" key="1">
    <citation type="journal article" date="2015" name="Genome Announc.">
        <title>Genome sequence of the AIDS-associated pathogen Penicillium marneffei (ATCC18224) and its near taxonomic relative Talaromyces stipitatus (ATCC10500).</title>
        <authorList>
            <person name="Nierman W.C."/>
            <person name="Fedorova-Abrams N.D."/>
            <person name="Andrianopoulos A."/>
        </authorList>
    </citation>
    <scope>NUCLEOTIDE SEQUENCE [LARGE SCALE GENOMIC DNA]</scope>
    <source>
        <strain evidence="8">ATCC 18224 / CBS 334.59 / QM 7333</strain>
    </source>
</reference>
<comment type="subcellular location">
    <subcellularLocation>
        <location evidence="2">Endoplasmic reticulum</location>
    </subcellularLocation>
    <subcellularLocation>
        <location evidence="3">Membrane</location>
    </subcellularLocation>
    <subcellularLocation>
        <location evidence="1">Mitochondrion</location>
    </subcellularLocation>
</comment>
<dbReference type="InterPro" id="IPR052374">
    <property type="entry name" value="SERAC1"/>
</dbReference>
<evidence type="ECO:0000256" key="6">
    <source>
        <dbReference type="ARBA" id="ARBA00023136"/>
    </source>
</evidence>
<dbReference type="AlphaFoldDB" id="B6QBM1"/>
<protein>
    <recommendedName>
        <fullName evidence="9">DUF676 domain-containing protein</fullName>
    </recommendedName>
</protein>
<dbReference type="Proteomes" id="UP000001294">
    <property type="component" value="Unassembled WGS sequence"/>
</dbReference>
<dbReference type="PANTHER" id="PTHR48182">
    <property type="entry name" value="PROTEIN SERAC1"/>
    <property type="match status" value="1"/>
</dbReference>
<sequence length="297" mass="33494">MRRLLEIIAQGRARDRKSHPSPRRIRNEAETGLKIIYKGTDCSVDIVAIHGDGGHYIDSWTHPDGQIFWLRDLLPGIIPQSRVLSFGYSASKSEFVPAEEICRGLLKGISEVRQDPSIARQRPIIFLAHSFGVLLLKAVRRSLQTLLKHVPANTDAQTLAMSSSEFNSIIPSTRGIIFFGSPPNIGHSLQTLMSSFPLTTDVMSEPAAGLTAMKEDLTWLQDAESRYNELEKKGEFEVTYFLESSGERHEAPEAEQKKYTRMRKSHGMMIRFSGADDEDFYLVKERIQQMVTNENLA</sequence>
<dbReference type="PhylomeDB" id="B6QBM1"/>
<dbReference type="GO" id="GO:0005739">
    <property type="term" value="C:mitochondrion"/>
    <property type="evidence" value="ECO:0007669"/>
    <property type="project" value="UniProtKB-SubCell"/>
</dbReference>
<evidence type="ECO:0000256" key="2">
    <source>
        <dbReference type="ARBA" id="ARBA00004240"/>
    </source>
</evidence>
<dbReference type="GO" id="GO:0005783">
    <property type="term" value="C:endoplasmic reticulum"/>
    <property type="evidence" value="ECO:0007669"/>
    <property type="project" value="UniProtKB-SubCell"/>
</dbReference>
<evidence type="ECO:0000313" key="7">
    <source>
        <dbReference type="EMBL" id="EEA26462.1"/>
    </source>
</evidence>
<keyword evidence="8" id="KW-1185">Reference proteome</keyword>
<organism evidence="7 8">
    <name type="scientific">Talaromyces marneffei (strain ATCC 18224 / CBS 334.59 / QM 7333)</name>
    <name type="common">Penicillium marneffei</name>
    <dbReference type="NCBI Taxonomy" id="441960"/>
    <lineage>
        <taxon>Eukaryota</taxon>
        <taxon>Fungi</taxon>
        <taxon>Dikarya</taxon>
        <taxon>Ascomycota</taxon>
        <taxon>Pezizomycotina</taxon>
        <taxon>Eurotiomycetes</taxon>
        <taxon>Eurotiomycetidae</taxon>
        <taxon>Eurotiales</taxon>
        <taxon>Trichocomaceae</taxon>
        <taxon>Talaromyces</taxon>
        <taxon>Talaromyces sect. Talaromyces</taxon>
    </lineage>
</organism>
<evidence type="ECO:0000256" key="4">
    <source>
        <dbReference type="ARBA" id="ARBA00022824"/>
    </source>
</evidence>
<evidence type="ECO:0000313" key="8">
    <source>
        <dbReference type="Proteomes" id="UP000001294"/>
    </source>
</evidence>
<keyword evidence="4" id="KW-0256">Endoplasmic reticulum</keyword>
<dbReference type="EMBL" id="DS995900">
    <property type="protein sequence ID" value="EEA26462.1"/>
    <property type="molecule type" value="Genomic_DNA"/>
</dbReference>
<gene>
    <name evidence="7" type="ORF">PMAA_075310</name>
</gene>
<dbReference type="HOGENOM" id="CLU_960355_0_0_1"/>
<evidence type="ECO:0000256" key="5">
    <source>
        <dbReference type="ARBA" id="ARBA00023128"/>
    </source>
</evidence>
<dbReference type="PANTHER" id="PTHR48182:SF2">
    <property type="entry name" value="PROTEIN SERAC1"/>
    <property type="match status" value="1"/>
</dbReference>
<accession>B6QBM1</accession>
<dbReference type="VEuPathDB" id="FungiDB:PMAA_075310"/>
<evidence type="ECO:0008006" key="9">
    <source>
        <dbReference type="Google" id="ProtNLM"/>
    </source>
</evidence>
<evidence type="ECO:0000256" key="1">
    <source>
        <dbReference type="ARBA" id="ARBA00004173"/>
    </source>
</evidence>